<evidence type="ECO:0000313" key="4">
    <source>
        <dbReference type="EMBL" id="AKA61294.1"/>
    </source>
</evidence>
<proteinExistence type="predicted"/>
<dbReference type="Gene3D" id="3.90.1720.10">
    <property type="entry name" value="endopeptidase domain like (from Nostoc punctiforme)"/>
    <property type="match status" value="1"/>
</dbReference>
<keyword evidence="1" id="KW-0929">Antimicrobial</keyword>
<dbReference type="Proteomes" id="UP000207597">
    <property type="component" value="Segment"/>
</dbReference>
<feature type="compositionally biased region" description="Basic and acidic residues" evidence="2">
    <location>
        <begin position="645"/>
        <end position="661"/>
    </location>
</feature>
<dbReference type="InterPro" id="IPR038765">
    <property type="entry name" value="Papain-like_cys_pep_sf"/>
</dbReference>
<reference evidence="4 5" key="1">
    <citation type="journal article" date="2016" name="Virus Genes">
        <title>Genomic analysis of Staphylococcus phage Stau2 isolated from medical specimen.</title>
        <authorList>
            <person name="Hsieh S.E."/>
            <person name="Tseng Y.H."/>
            <person name="Lo H.H."/>
            <person name="Chen S.T."/>
            <person name="Wu C.N."/>
        </authorList>
    </citation>
    <scope>NUCLEOTIDE SEQUENCE [LARGE SCALE GENOMIC DNA]</scope>
</reference>
<dbReference type="SUPFAM" id="SSF54001">
    <property type="entry name" value="Cysteine proteinases"/>
    <property type="match status" value="1"/>
</dbReference>
<evidence type="ECO:0000256" key="2">
    <source>
        <dbReference type="SAM" id="MobiDB-lite"/>
    </source>
</evidence>
<evidence type="ECO:0000259" key="3">
    <source>
        <dbReference type="PROSITE" id="PS50911"/>
    </source>
</evidence>
<dbReference type="PROSITE" id="PS50911">
    <property type="entry name" value="CHAP"/>
    <property type="match status" value="1"/>
</dbReference>
<feature type="region of interest" description="Disordered" evidence="2">
    <location>
        <begin position="645"/>
        <end position="672"/>
    </location>
</feature>
<accession>A0A0U1ZVE8</accession>
<sequence length="810" mass="91527">MYRIRRPKIRIEIVTDDNTFTLKFEDTKDYNGNQFASKLLSFQTKNAMEDDSAVFQITMAGDTYWDKLVMANDIIKIYITPNNDHKDKEGNQEKLIQVGMVSQVSKVGSYGNDQVQFRITGQSFVKPFMKFGLGVIQEVQAVLPTVGWLVDGDGENQVKFTGSSAKDVMQGIIQRFIPYMKYNYTDKTYNTLESYLEYDDLSSWDEYEKLTEVSAFTNFDGTLKQLMDLVTARPFNELFFRNSDKHKGKAQLVLRKTPFNPTEWKALEYIVVPTDDFIEEDVGKSDVETYSIFTVKPAGMLKELTGDVFSKPQFHQELVDRYGYSKYETENLYIGTKSGSATEDSETTGGDNGHERVTYDRLLKDLNNYGRESISKGLDKYSSKISSKYNNITKPEVKSILESYIKKGNLSKEDYEKITKNNTSRESVSDTRPKLTKEKLKSILAEKFNKKETFDDKDLNKKTTKAVIDDITKNYKYGNPTHAKKLLEDYTRFKGNPPTSTTGDIYDKYLKAVEGVANVARDTGSDASDDPLIIFTKMLFNWYHSNPNFYAGNIVVLGDPKYDLGKRLFIKDKQRGDIWEFYIESIEHKFDYKQGYFTTIGVTRGLKDAIIKDGEGSKHRFKGLWNQSSDFMGGLMGEETSKELKEKGVAEKKTKGNKDGDSDGGAQDGGTLASLEKYNGKLPKHDPNFVQPGNRHYKYQCTWYAYNRRGELGIPVPLWGDAADWIGGAKSAGYSVGRTPKQGACVIWQRGAPGGSPQYGHVAFVEKVLDGGASIFISEHNYATPNGYGTRTIDMSSAIGKGAQFIYDKG</sequence>
<keyword evidence="5" id="KW-1185">Reference proteome</keyword>
<dbReference type="Pfam" id="PF05257">
    <property type="entry name" value="CHAP"/>
    <property type="match status" value="1"/>
</dbReference>
<feature type="domain" description="Peptidase C51" evidence="3">
    <location>
        <begin position="676"/>
        <end position="807"/>
    </location>
</feature>
<gene>
    <name evidence="4" type="ORF">Stau2_43</name>
</gene>
<evidence type="ECO:0000256" key="1">
    <source>
        <dbReference type="ARBA" id="ARBA00022529"/>
    </source>
</evidence>
<dbReference type="KEGG" id="vg:28802256"/>
<organism evidence="4 5">
    <name type="scientific">Staphylococcus phage Stau2</name>
    <dbReference type="NCBI Taxonomy" id="1200862"/>
    <lineage>
        <taxon>Viruses</taxon>
        <taxon>Duplodnaviria</taxon>
        <taxon>Heunggongvirae</taxon>
        <taxon>Uroviricota</taxon>
        <taxon>Caudoviricetes</taxon>
        <taxon>Herelleviridae</taxon>
        <taxon>Twortvirinae</taxon>
        <taxon>Silviavirus</taxon>
        <taxon>Silviavirus stau2</taxon>
    </lineage>
</organism>
<dbReference type="GO" id="GO:0001897">
    <property type="term" value="P:symbiont-mediated cytolysis of host cell"/>
    <property type="evidence" value="ECO:0007669"/>
    <property type="project" value="UniProtKB-ARBA"/>
</dbReference>
<name>A0A0U1ZVE8_9CAUD</name>
<dbReference type="GeneID" id="28802256"/>
<dbReference type="EMBL" id="KP881332">
    <property type="protein sequence ID" value="AKA61294.1"/>
    <property type="molecule type" value="Genomic_DNA"/>
</dbReference>
<protein>
    <submittedName>
        <fullName evidence="4">Tail lysin</fullName>
    </submittedName>
</protein>
<evidence type="ECO:0000313" key="5">
    <source>
        <dbReference type="Proteomes" id="UP000207597"/>
    </source>
</evidence>
<dbReference type="RefSeq" id="YP_009275800.1">
    <property type="nucleotide sequence ID" value="NC_030933.1"/>
</dbReference>
<dbReference type="InterPro" id="IPR007921">
    <property type="entry name" value="CHAP_dom"/>
</dbReference>